<dbReference type="InterPro" id="IPR011992">
    <property type="entry name" value="EF-hand-dom_pair"/>
</dbReference>
<sequence length="354" mass="40632">MDKEATFSREEISALRGIFSLYDTDDSGYISTQELSACLAKIGRSGDDAEKIQAAANEKCQDGRISFDEFLGLLEQGNKDVPGEGPDAKVMEFLRILEEYRVKCENEGNYLEAGRANGQVETLRRQEEKRQQKAIRARQINERTEVQIAHNLQYTDFNAAWDKYMEEYDNMAQMYIQQMTERHAVNLLEFQRGLQKEMTQKPPKWSRELLEWRRRQHILARQKNYAEAQKIKKIADSLEDKERGSMNTSHAAVFARKEASFRQQQQAELQALLKRIDARRKEHIKQRNLDCKRLLQRNRNVQAVLESKQAVESVKLFADIKKDLMHSLAVASTRTRKEATGGAAGATGTSVGAQ</sequence>
<dbReference type="Pfam" id="PF13499">
    <property type="entry name" value="EF-hand_7"/>
    <property type="match status" value="1"/>
</dbReference>
<proteinExistence type="predicted"/>
<dbReference type="SMART" id="SM00054">
    <property type="entry name" value="EFh"/>
    <property type="match status" value="2"/>
</dbReference>
<dbReference type="EMBL" id="BRYB01002934">
    <property type="protein sequence ID" value="GMI27738.1"/>
    <property type="molecule type" value="Genomic_DNA"/>
</dbReference>
<dbReference type="PANTHER" id="PTHR47026">
    <property type="entry name" value="PIGMENTOSA GTPASE REGULATOR-LIKE PROTEIN, PUTATIVE-RELATED"/>
    <property type="match status" value="1"/>
</dbReference>
<dbReference type="InterPro" id="IPR002048">
    <property type="entry name" value="EF_hand_dom"/>
</dbReference>
<evidence type="ECO:0000256" key="1">
    <source>
        <dbReference type="ARBA" id="ARBA00022837"/>
    </source>
</evidence>
<dbReference type="CDD" id="cd00051">
    <property type="entry name" value="EFh"/>
    <property type="match status" value="1"/>
</dbReference>
<evidence type="ECO:0000259" key="3">
    <source>
        <dbReference type="PROSITE" id="PS50222"/>
    </source>
</evidence>
<dbReference type="PANTHER" id="PTHR47026:SF2">
    <property type="entry name" value="FLAGELLAR ASSOCIATED PROTEIN"/>
    <property type="match status" value="1"/>
</dbReference>
<dbReference type="Proteomes" id="UP001165060">
    <property type="component" value="Unassembled WGS sequence"/>
</dbReference>
<evidence type="ECO:0000256" key="2">
    <source>
        <dbReference type="SAM" id="MobiDB-lite"/>
    </source>
</evidence>
<dbReference type="PROSITE" id="PS00018">
    <property type="entry name" value="EF_HAND_1"/>
    <property type="match status" value="1"/>
</dbReference>
<name>A0ABQ6MKW5_9STRA</name>
<keyword evidence="5" id="KW-1185">Reference proteome</keyword>
<protein>
    <recommendedName>
        <fullName evidence="3">EF-hand domain-containing protein</fullName>
    </recommendedName>
</protein>
<evidence type="ECO:0000313" key="5">
    <source>
        <dbReference type="Proteomes" id="UP001165060"/>
    </source>
</evidence>
<dbReference type="SUPFAM" id="SSF47473">
    <property type="entry name" value="EF-hand"/>
    <property type="match status" value="1"/>
</dbReference>
<comment type="caution">
    <text evidence="4">The sequence shown here is derived from an EMBL/GenBank/DDBJ whole genome shotgun (WGS) entry which is preliminary data.</text>
</comment>
<gene>
    <name evidence="4" type="ORF">TeGR_g10528</name>
</gene>
<feature type="region of interest" description="Disordered" evidence="2">
    <location>
        <begin position="335"/>
        <end position="354"/>
    </location>
</feature>
<organism evidence="4 5">
    <name type="scientific">Tetraparma gracilis</name>
    <dbReference type="NCBI Taxonomy" id="2962635"/>
    <lineage>
        <taxon>Eukaryota</taxon>
        <taxon>Sar</taxon>
        <taxon>Stramenopiles</taxon>
        <taxon>Ochrophyta</taxon>
        <taxon>Bolidophyceae</taxon>
        <taxon>Parmales</taxon>
        <taxon>Triparmaceae</taxon>
        <taxon>Tetraparma</taxon>
    </lineage>
</organism>
<dbReference type="InterPro" id="IPR018247">
    <property type="entry name" value="EF_Hand_1_Ca_BS"/>
</dbReference>
<keyword evidence="1" id="KW-0106">Calcium</keyword>
<evidence type="ECO:0000313" key="4">
    <source>
        <dbReference type="EMBL" id="GMI27738.1"/>
    </source>
</evidence>
<dbReference type="Gene3D" id="1.10.238.10">
    <property type="entry name" value="EF-hand"/>
    <property type="match status" value="1"/>
</dbReference>
<dbReference type="PROSITE" id="PS50222">
    <property type="entry name" value="EF_HAND_2"/>
    <property type="match status" value="1"/>
</dbReference>
<feature type="domain" description="EF-hand" evidence="3">
    <location>
        <begin position="10"/>
        <end position="45"/>
    </location>
</feature>
<accession>A0ABQ6MKW5</accession>
<reference evidence="4 5" key="1">
    <citation type="journal article" date="2023" name="Commun. Biol.">
        <title>Genome analysis of Parmales, the sister group of diatoms, reveals the evolutionary specialization of diatoms from phago-mixotrophs to photoautotrophs.</title>
        <authorList>
            <person name="Ban H."/>
            <person name="Sato S."/>
            <person name="Yoshikawa S."/>
            <person name="Yamada K."/>
            <person name="Nakamura Y."/>
            <person name="Ichinomiya M."/>
            <person name="Sato N."/>
            <person name="Blanc-Mathieu R."/>
            <person name="Endo H."/>
            <person name="Kuwata A."/>
            <person name="Ogata H."/>
        </authorList>
    </citation>
    <scope>NUCLEOTIDE SEQUENCE [LARGE SCALE GENOMIC DNA]</scope>
</reference>